<protein>
    <recommendedName>
        <fullName evidence="1">ABC transporter domain-containing protein</fullName>
    </recommendedName>
</protein>
<dbReference type="Pfam" id="PF00005">
    <property type="entry name" value="ABC_tran"/>
    <property type="match status" value="1"/>
</dbReference>
<evidence type="ECO:0000313" key="3">
    <source>
        <dbReference type="Proteomes" id="UP001432322"/>
    </source>
</evidence>
<dbReference type="Proteomes" id="UP001432322">
    <property type="component" value="Unassembled WGS sequence"/>
</dbReference>
<dbReference type="InterPro" id="IPR027417">
    <property type="entry name" value="P-loop_NTPase"/>
</dbReference>
<proteinExistence type="predicted"/>
<dbReference type="InterPro" id="IPR003439">
    <property type="entry name" value="ABC_transporter-like_ATP-bd"/>
</dbReference>
<feature type="non-terminal residue" evidence="2">
    <location>
        <position position="1"/>
    </location>
</feature>
<feature type="non-terminal residue" evidence="2">
    <location>
        <position position="67"/>
    </location>
</feature>
<dbReference type="EMBL" id="BTSY01000003">
    <property type="protein sequence ID" value="GMT19661.1"/>
    <property type="molecule type" value="Genomic_DNA"/>
</dbReference>
<dbReference type="GO" id="GO:0005524">
    <property type="term" value="F:ATP binding"/>
    <property type="evidence" value="ECO:0007669"/>
    <property type="project" value="InterPro"/>
</dbReference>
<evidence type="ECO:0000313" key="2">
    <source>
        <dbReference type="EMBL" id="GMT19661.1"/>
    </source>
</evidence>
<keyword evidence="3" id="KW-1185">Reference proteome</keyword>
<dbReference type="Gene3D" id="3.40.50.300">
    <property type="entry name" value="P-loop containing nucleotide triphosphate hydrolases"/>
    <property type="match status" value="1"/>
</dbReference>
<organism evidence="2 3">
    <name type="scientific">Pristionchus fissidentatus</name>
    <dbReference type="NCBI Taxonomy" id="1538716"/>
    <lineage>
        <taxon>Eukaryota</taxon>
        <taxon>Metazoa</taxon>
        <taxon>Ecdysozoa</taxon>
        <taxon>Nematoda</taxon>
        <taxon>Chromadorea</taxon>
        <taxon>Rhabditida</taxon>
        <taxon>Rhabditina</taxon>
        <taxon>Diplogasteromorpha</taxon>
        <taxon>Diplogasteroidea</taxon>
        <taxon>Neodiplogasteridae</taxon>
        <taxon>Pristionchus</taxon>
    </lineage>
</organism>
<dbReference type="SUPFAM" id="SSF52540">
    <property type="entry name" value="P-loop containing nucleoside triphosphate hydrolases"/>
    <property type="match status" value="1"/>
</dbReference>
<gene>
    <name evidence="2" type="ORF">PFISCL1PPCAC_10958</name>
</gene>
<name>A0AAV5VJT5_9BILA</name>
<comment type="caution">
    <text evidence="2">The sequence shown here is derived from an EMBL/GenBank/DDBJ whole genome shotgun (WGS) entry which is preliminary data.</text>
</comment>
<dbReference type="AlphaFoldDB" id="A0AAV5VJT5"/>
<evidence type="ECO:0000259" key="1">
    <source>
        <dbReference type="Pfam" id="PF00005"/>
    </source>
</evidence>
<accession>A0AAV5VJT5</accession>
<dbReference type="GO" id="GO:0016887">
    <property type="term" value="F:ATP hydrolysis activity"/>
    <property type="evidence" value="ECO:0007669"/>
    <property type="project" value="InterPro"/>
</dbReference>
<sequence>ESEDDDENGVNIHEEIDSLSHLSVEMELLKVTKTWPSGERAVKGVDMKLYRGQTTVLLGHNGAGKST</sequence>
<reference evidence="2" key="1">
    <citation type="submission" date="2023-10" db="EMBL/GenBank/DDBJ databases">
        <title>Genome assembly of Pristionchus species.</title>
        <authorList>
            <person name="Yoshida K."/>
            <person name="Sommer R.J."/>
        </authorList>
    </citation>
    <scope>NUCLEOTIDE SEQUENCE</scope>
    <source>
        <strain evidence="2">RS5133</strain>
    </source>
</reference>
<feature type="domain" description="ABC transporter" evidence="1">
    <location>
        <begin position="42"/>
        <end position="67"/>
    </location>
</feature>